<feature type="signal peptide" evidence="1">
    <location>
        <begin position="1"/>
        <end position="22"/>
    </location>
</feature>
<dbReference type="Pfam" id="PF03413">
    <property type="entry name" value="PepSY"/>
    <property type="match status" value="2"/>
</dbReference>
<keyword evidence="1" id="KW-0732">Signal</keyword>
<dbReference type="Proteomes" id="UP001058120">
    <property type="component" value="Chromosome"/>
</dbReference>
<protein>
    <submittedName>
        <fullName evidence="3">PepSY domain-containing protein</fullName>
    </submittedName>
</protein>
<feature type="chain" id="PRO_5045975621" evidence="1">
    <location>
        <begin position="23"/>
        <end position="175"/>
    </location>
</feature>
<evidence type="ECO:0000259" key="2">
    <source>
        <dbReference type="Pfam" id="PF03413"/>
    </source>
</evidence>
<dbReference type="InterPro" id="IPR025711">
    <property type="entry name" value="PepSY"/>
</dbReference>
<name>A0ABY5Y375_9BACT</name>
<dbReference type="EMBL" id="CP065938">
    <property type="protein sequence ID" value="UWX06463.1"/>
    <property type="molecule type" value="Genomic_DNA"/>
</dbReference>
<gene>
    <name evidence="3" type="ORF">JBF11_03895</name>
</gene>
<reference evidence="3" key="1">
    <citation type="submission" date="2020-12" db="EMBL/GenBank/DDBJ databases">
        <title>Taurinivorans muris gen. nov., sp. nov., fundamental and realized metabolic niche of a ubiquitous sulfidogenic bacterium in the murine intestine.</title>
        <authorList>
            <person name="Ye H."/>
            <person name="Hanson B.T."/>
            <person name="Loy A."/>
        </authorList>
    </citation>
    <scope>NUCLEOTIDE SEQUENCE</scope>
    <source>
        <strain evidence="3">LT0009</strain>
    </source>
</reference>
<organism evidence="3 4">
    <name type="scientific">Taurinivorans muris</name>
    <dbReference type="NCBI Taxonomy" id="2787751"/>
    <lineage>
        <taxon>Bacteria</taxon>
        <taxon>Pseudomonadati</taxon>
        <taxon>Thermodesulfobacteriota</taxon>
        <taxon>Desulfovibrionia</taxon>
        <taxon>Desulfovibrionales</taxon>
        <taxon>Desulfovibrionaceae</taxon>
        <taxon>Taurinivorans</taxon>
    </lineage>
</organism>
<sequence length="175" mass="20498">MKNKIYALFLLFLSSLPHFAHAEQSEGTTMEEAKQIALTHARLKEDEIHSLKIEKEFDGNILQYEIEFYKDDIEYEYAVNIENGKIIQYSYEKNSASITPFQPDNAILPIRKIKEIALSHAKIKGDEAHFIKISQEIKRGYNIYTLKFIHDDLEYNYAINAVNGELIEYKVKDYR</sequence>
<accession>A0ABY5Y375</accession>
<proteinExistence type="predicted"/>
<feature type="domain" description="PepSY" evidence="2">
    <location>
        <begin position="112"/>
        <end position="169"/>
    </location>
</feature>
<evidence type="ECO:0000313" key="4">
    <source>
        <dbReference type="Proteomes" id="UP001058120"/>
    </source>
</evidence>
<evidence type="ECO:0000256" key="1">
    <source>
        <dbReference type="SAM" id="SignalP"/>
    </source>
</evidence>
<keyword evidence="4" id="KW-1185">Reference proteome</keyword>
<dbReference type="Gene3D" id="3.10.450.40">
    <property type="match status" value="2"/>
</dbReference>
<evidence type="ECO:0000313" key="3">
    <source>
        <dbReference type="EMBL" id="UWX06463.1"/>
    </source>
</evidence>
<feature type="domain" description="PepSY" evidence="2">
    <location>
        <begin position="29"/>
        <end position="87"/>
    </location>
</feature>
<dbReference type="RefSeq" id="WP_334316073.1">
    <property type="nucleotide sequence ID" value="NZ_CP065938.1"/>
</dbReference>